<dbReference type="RefSeq" id="WP_157021345.1">
    <property type="nucleotide sequence ID" value="NZ_WQLV01000002.1"/>
</dbReference>
<feature type="region of interest" description="Disordered" evidence="1">
    <location>
        <begin position="230"/>
        <end position="253"/>
    </location>
</feature>
<dbReference type="EMBL" id="WQLV01000002">
    <property type="protein sequence ID" value="MVO15029.1"/>
    <property type="molecule type" value="Genomic_DNA"/>
</dbReference>
<evidence type="ECO:0000313" key="3">
    <source>
        <dbReference type="Proteomes" id="UP000478892"/>
    </source>
</evidence>
<protein>
    <submittedName>
        <fullName evidence="2">Phenylacetic acid catabolic</fullName>
    </submittedName>
</protein>
<evidence type="ECO:0000313" key="2">
    <source>
        <dbReference type="EMBL" id="MVO15029.1"/>
    </source>
</evidence>
<dbReference type="Gene3D" id="1.20.1260.10">
    <property type="match status" value="1"/>
</dbReference>
<gene>
    <name evidence="2" type="ORF">GO984_04325</name>
</gene>
<dbReference type="InterPro" id="IPR052703">
    <property type="entry name" value="Aromatic_CoA_ox/epox"/>
</dbReference>
<dbReference type="AlphaFoldDB" id="A0A6L6WDN4"/>
<dbReference type="GO" id="GO:0005829">
    <property type="term" value="C:cytosol"/>
    <property type="evidence" value="ECO:0007669"/>
    <property type="project" value="TreeGrafter"/>
</dbReference>
<sequence length="253" mass="27700">MADDMSIESYLAAGGVLTSPSNTPPRYRAELMKIMAIFVDSELAGTAGFAEMINAGPGVRDRMAAAQIVLEKTANANRVLELMGEFGANTERYVSHHPWTTRLPRDADIGQQRSDHDMRLSVFNYPLHGWADAVVMNLLMGLAAAVQLEELSHVSYQPLAEVFRTIAPIEAAHTELADKGLALLSEHGDRAALQDSVNYWWPRVAASFGDESSQKFEGLKAMGLRKTSNAAQKNRWQDEASASLVKHGLKPAH</sequence>
<name>A0A6L6WDN4_9RHOB</name>
<evidence type="ECO:0000256" key="1">
    <source>
        <dbReference type="SAM" id="MobiDB-lite"/>
    </source>
</evidence>
<reference evidence="2 3" key="1">
    <citation type="submission" date="2019-12" db="EMBL/GenBank/DDBJ databases">
        <authorList>
            <person name="Zhang Y.-J."/>
        </authorList>
    </citation>
    <scope>NUCLEOTIDE SEQUENCE [LARGE SCALE GENOMIC DNA]</scope>
    <source>
        <strain evidence="2 3">CY05</strain>
    </source>
</reference>
<dbReference type="Proteomes" id="UP000478892">
    <property type="component" value="Unassembled WGS sequence"/>
</dbReference>
<dbReference type="InterPro" id="IPR012347">
    <property type="entry name" value="Ferritin-like"/>
</dbReference>
<dbReference type="Pfam" id="PF05138">
    <property type="entry name" value="PaaA_PaaC"/>
    <property type="match status" value="1"/>
</dbReference>
<comment type="caution">
    <text evidence="2">The sequence shown here is derived from an EMBL/GenBank/DDBJ whole genome shotgun (WGS) entry which is preliminary data.</text>
</comment>
<dbReference type="InterPro" id="IPR009078">
    <property type="entry name" value="Ferritin-like_SF"/>
</dbReference>
<dbReference type="SUPFAM" id="SSF47240">
    <property type="entry name" value="Ferritin-like"/>
    <property type="match status" value="1"/>
</dbReference>
<dbReference type="PANTHER" id="PTHR30458:SF0">
    <property type="entry name" value="1,2-PHENYLACETYL-COA EPOXIDASE, SUBUNIT C"/>
    <property type="match status" value="1"/>
</dbReference>
<dbReference type="GO" id="GO:0010124">
    <property type="term" value="P:phenylacetate catabolic process"/>
    <property type="evidence" value="ECO:0007669"/>
    <property type="project" value="InterPro"/>
</dbReference>
<accession>A0A6L6WDN4</accession>
<keyword evidence="3" id="KW-1185">Reference proteome</keyword>
<dbReference type="InterPro" id="IPR007814">
    <property type="entry name" value="PaaA_PaaC"/>
</dbReference>
<dbReference type="PANTHER" id="PTHR30458">
    <property type="entry name" value="PHENYLACETIC ACID DEGRADATION PROTEIN PAA"/>
    <property type="match status" value="1"/>
</dbReference>
<organism evidence="2 3">
    <name type="scientific">Parasedimentitalea huanghaiensis</name>
    <dbReference type="NCBI Taxonomy" id="2682100"/>
    <lineage>
        <taxon>Bacteria</taxon>
        <taxon>Pseudomonadati</taxon>
        <taxon>Pseudomonadota</taxon>
        <taxon>Alphaproteobacteria</taxon>
        <taxon>Rhodobacterales</taxon>
        <taxon>Paracoccaceae</taxon>
        <taxon>Parasedimentitalea</taxon>
    </lineage>
</organism>
<proteinExistence type="predicted"/>